<gene>
    <name evidence="2" type="ORF">ECC02_012801</name>
</gene>
<name>A0A7J6XJH8_TRYCR</name>
<dbReference type="Proteomes" id="UP000583944">
    <property type="component" value="Unassembled WGS sequence"/>
</dbReference>
<organism evidence="2 3">
    <name type="scientific">Trypanosoma cruzi</name>
    <dbReference type="NCBI Taxonomy" id="5693"/>
    <lineage>
        <taxon>Eukaryota</taxon>
        <taxon>Discoba</taxon>
        <taxon>Euglenozoa</taxon>
        <taxon>Kinetoplastea</taxon>
        <taxon>Metakinetoplastina</taxon>
        <taxon>Trypanosomatida</taxon>
        <taxon>Trypanosomatidae</taxon>
        <taxon>Trypanosoma</taxon>
        <taxon>Schizotrypanum</taxon>
    </lineage>
</organism>
<accession>A0A7J6XJH8</accession>
<comment type="caution">
    <text evidence="2">The sequence shown here is derived from an EMBL/GenBank/DDBJ whole genome shotgun (WGS) entry which is preliminary data.</text>
</comment>
<dbReference type="EMBL" id="JABDHM010000469">
    <property type="protein sequence ID" value="KAF5214577.1"/>
    <property type="molecule type" value="Genomic_DNA"/>
</dbReference>
<dbReference type="VEuPathDB" id="TriTrypDB:ECC02_012801"/>
<feature type="region of interest" description="Disordered" evidence="1">
    <location>
        <begin position="390"/>
        <end position="425"/>
    </location>
</feature>
<evidence type="ECO:0000313" key="3">
    <source>
        <dbReference type="Proteomes" id="UP000583944"/>
    </source>
</evidence>
<sequence length="440" mass="48545">MRQVAVVWRTQAVSPMMRLSAVACMDKCRPSTFSWNRSTHVGGLPSLPNTVRLFKNVPSPESEILLAEFVLLLRGRDSHIFGSLVRYLALPCRLPWCLSDDILDPFLPPRGRLGSECRLSADATLQSYVQYLPRVFSRVRVIDLDANNAIVPSDATLLHRCCCRCGLFISPDGSEMRFVSHLYAVLTPTVGAGSVQRNDGKLAATILLKKWRAVCCASVGRWLWFSPPSSFCWLLCRYVYVFLVWMPFWSACSVRVVPAAGGRIITAHATATLRRCVCLFAAPLSSSLLPLSSPLGVQICLPTSATLLLLLLLARVREERWRWLYGACGSKDSGGHWRLFGESSWTACRTGKKPDGQYLTEEEAFNAIVGDFAARSCSDYGGTNDSVGMEEYMNPDLTTPNTTDAHSDGTASMVLEHPPPPPRSRKAAVRAAAPHRAHLL</sequence>
<proteinExistence type="predicted"/>
<reference evidence="2 3" key="1">
    <citation type="journal article" date="2019" name="Genome Biol. Evol.">
        <title>Nanopore Sequencing Significantly Improves Genome Assembly of the Protozoan Parasite Trypanosoma cruzi.</title>
        <authorList>
            <person name="Diaz-Viraque F."/>
            <person name="Pita S."/>
            <person name="Greif G."/>
            <person name="de Souza R.C.M."/>
            <person name="Iraola G."/>
            <person name="Robello C."/>
        </authorList>
    </citation>
    <scope>NUCLEOTIDE SEQUENCE [LARGE SCALE GENOMIC DNA]</scope>
    <source>
        <strain evidence="2 3">Berenice</strain>
    </source>
</reference>
<dbReference type="AlphaFoldDB" id="A0A7J6XJH8"/>
<evidence type="ECO:0000313" key="2">
    <source>
        <dbReference type="EMBL" id="KAF5214577.1"/>
    </source>
</evidence>
<evidence type="ECO:0000256" key="1">
    <source>
        <dbReference type="SAM" id="MobiDB-lite"/>
    </source>
</evidence>
<protein>
    <submittedName>
        <fullName evidence="2">Uncharacterized protein</fullName>
    </submittedName>
</protein>